<dbReference type="Pfam" id="PF02630">
    <property type="entry name" value="SCO1-SenC"/>
    <property type="match status" value="1"/>
</dbReference>
<dbReference type="PROSITE" id="PS51352">
    <property type="entry name" value="THIOREDOXIN_2"/>
    <property type="match status" value="1"/>
</dbReference>
<sequence>MKYKSFAILFVSLALVMLSGCSPTEPATASNNSLALGKLAPDFTLQSSQGPISLTDFKGKGVVLFFGYTNCPDVCPTGLSTLTQALKQLPKTTQQQLQPIFITLDPTVDTPTRLAEYLHYFHPNLIGLSSNQQTLKQVTQAYHVTYKRQPQPNSEFDFIQHTAYFYLISSTGKLNQYLPHQSSIENLKQALTMLVKTKQKELI</sequence>
<dbReference type="PANTHER" id="PTHR12151">
    <property type="entry name" value="ELECTRON TRANSPORT PROTIN SCO1/SENC FAMILY MEMBER"/>
    <property type="match status" value="1"/>
</dbReference>
<dbReference type="EMBL" id="JAPMOU010000016">
    <property type="protein sequence ID" value="MDE1463071.1"/>
    <property type="molecule type" value="Genomic_DNA"/>
</dbReference>
<evidence type="ECO:0000256" key="2">
    <source>
        <dbReference type="ARBA" id="ARBA00023008"/>
    </source>
</evidence>
<dbReference type="RefSeq" id="WP_274689417.1">
    <property type="nucleotide sequence ID" value="NZ_JAPMOU010000016.1"/>
</dbReference>
<keyword evidence="2" id="KW-0186">Copper</keyword>
<proteinExistence type="inferred from homology"/>
<dbReference type="PROSITE" id="PS51257">
    <property type="entry name" value="PROKAR_LIPOPROTEIN"/>
    <property type="match status" value="1"/>
</dbReference>
<reference evidence="5 6" key="1">
    <citation type="submission" date="2022-11" db="EMBL/GenBank/DDBJ databases">
        <title>Spartinivicinus poritis sp. nov., isolated from scleractinian coral Porites lutea.</title>
        <authorList>
            <person name="Zhang G."/>
            <person name="Cai L."/>
            <person name="Wei Q."/>
        </authorList>
    </citation>
    <scope>NUCLEOTIDE SEQUENCE [LARGE SCALE GENOMIC DNA]</scope>
    <source>
        <strain evidence="5 6">A2-2</strain>
    </source>
</reference>
<dbReference type="PANTHER" id="PTHR12151:SF25">
    <property type="entry name" value="LINALOOL DEHYDRATASE_ISOMERASE DOMAIN-CONTAINING PROTEIN"/>
    <property type="match status" value="1"/>
</dbReference>
<evidence type="ECO:0000256" key="3">
    <source>
        <dbReference type="SAM" id="SignalP"/>
    </source>
</evidence>
<evidence type="ECO:0000259" key="4">
    <source>
        <dbReference type="PROSITE" id="PS51352"/>
    </source>
</evidence>
<gene>
    <name evidence="5" type="ORF">ORQ98_13970</name>
</gene>
<dbReference type="InterPro" id="IPR003782">
    <property type="entry name" value="SCO1/SenC"/>
</dbReference>
<evidence type="ECO:0000256" key="1">
    <source>
        <dbReference type="ARBA" id="ARBA00010996"/>
    </source>
</evidence>
<dbReference type="SUPFAM" id="SSF52833">
    <property type="entry name" value="Thioredoxin-like"/>
    <property type="match status" value="1"/>
</dbReference>
<name>A0ABT5U9M6_9GAMM</name>
<feature type="domain" description="Thioredoxin" evidence="4">
    <location>
        <begin position="34"/>
        <end position="196"/>
    </location>
</feature>
<accession>A0ABT5U9M6</accession>
<evidence type="ECO:0000313" key="5">
    <source>
        <dbReference type="EMBL" id="MDE1463071.1"/>
    </source>
</evidence>
<dbReference type="InterPro" id="IPR013766">
    <property type="entry name" value="Thioredoxin_domain"/>
</dbReference>
<comment type="caution">
    <text evidence="5">The sequence shown here is derived from an EMBL/GenBank/DDBJ whole genome shotgun (WGS) entry which is preliminary data.</text>
</comment>
<dbReference type="CDD" id="cd02968">
    <property type="entry name" value="SCO"/>
    <property type="match status" value="1"/>
</dbReference>
<dbReference type="Gene3D" id="3.40.30.10">
    <property type="entry name" value="Glutaredoxin"/>
    <property type="match status" value="1"/>
</dbReference>
<dbReference type="InterPro" id="IPR036249">
    <property type="entry name" value="Thioredoxin-like_sf"/>
</dbReference>
<protein>
    <submittedName>
        <fullName evidence="5">SCO family protein</fullName>
    </submittedName>
</protein>
<keyword evidence="6" id="KW-1185">Reference proteome</keyword>
<feature type="signal peptide" evidence="3">
    <location>
        <begin position="1"/>
        <end position="29"/>
    </location>
</feature>
<organism evidence="5 6">
    <name type="scientific">Spartinivicinus poritis</name>
    <dbReference type="NCBI Taxonomy" id="2994640"/>
    <lineage>
        <taxon>Bacteria</taxon>
        <taxon>Pseudomonadati</taxon>
        <taxon>Pseudomonadota</taxon>
        <taxon>Gammaproteobacteria</taxon>
        <taxon>Oceanospirillales</taxon>
        <taxon>Zooshikellaceae</taxon>
        <taxon>Spartinivicinus</taxon>
    </lineage>
</organism>
<evidence type="ECO:0000313" key="6">
    <source>
        <dbReference type="Proteomes" id="UP001528823"/>
    </source>
</evidence>
<keyword evidence="3" id="KW-0732">Signal</keyword>
<comment type="similarity">
    <text evidence="1">Belongs to the SCO1/2 family.</text>
</comment>
<feature type="chain" id="PRO_5045526513" evidence="3">
    <location>
        <begin position="30"/>
        <end position="203"/>
    </location>
</feature>
<dbReference type="Proteomes" id="UP001528823">
    <property type="component" value="Unassembled WGS sequence"/>
</dbReference>